<protein>
    <recommendedName>
        <fullName evidence="4 9">Heme exporter protein C</fullName>
    </recommendedName>
    <alternativeName>
        <fullName evidence="9">Cytochrome c-type biogenesis protein</fullName>
    </alternativeName>
</protein>
<dbReference type="PRINTS" id="PR01386">
    <property type="entry name" value="CCMCBIOGNSIS"/>
</dbReference>
<sequence length="262" mass="29250">MNFLALWFHKMGSPPTFYRIAGRVLPWLYVVTLVLAAWGMYDGLFLAPADYQQGDSYRIMFVHVPCAWMSLFAYGFMALNGFIALVWRIKLSEVLAMASAPVGAAFTFITLLTGSLWGKPMWGTWWTWDARLTSELVLLFLYLGVLGLYNAIEDKRQAARAAAFLALIGVVNVPIVHFSVQWWNTLHQGSTVRLFGPSHIDASMLAPLLLMAAATHLYFFASLLARSRVALIELESGKDWVRQLVQPAASNAGEISEERGNV</sequence>
<feature type="transmembrane region" description="Helical" evidence="9">
    <location>
        <begin position="61"/>
        <end position="87"/>
    </location>
</feature>
<name>A0A411HKW2_9GAMM</name>
<dbReference type="InterPro" id="IPR003557">
    <property type="entry name" value="Cyt_c_biogenesis_CcmC"/>
</dbReference>
<keyword evidence="9" id="KW-1003">Cell membrane</keyword>
<dbReference type="Proteomes" id="UP000291562">
    <property type="component" value="Chromosome"/>
</dbReference>
<dbReference type="PANTHER" id="PTHR30071:SF1">
    <property type="entry name" value="CYTOCHROME B_B6 PROTEIN-RELATED"/>
    <property type="match status" value="1"/>
</dbReference>
<keyword evidence="12" id="KW-1185">Reference proteome</keyword>
<evidence type="ECO:0000256" key="9">
    <source>
        <dbReference type="RuleBase" id="RU364092"/>
    </source>
</evidence>
<keyword evidence="7 9" id="KW-1133">Transmembrane helix</keyword>
<feature type="transmembrane region" description="Helical" evidence="9">
    <location>
        <begin position="164"/>
        <end position="184"/>
    </location>
</feature>
<evidence type="ECO:0000256" key="4">
    <source>
        <dbReference type="ARBA" id="ARBA00016463"/>
    </source>
</evidence>
<dbReference type="PANTHER" id="PTHR30071">
    <property type="entry name" value="HEME EXPORTER PROTEIN C"/>
    <property type="match status" value="1"/>
</dbReference>
<evidence type="ECO:0000259" key="10">
    <source>
        <dbReference type="Pfam" id="PF01578"/>
    </source>
</evidence>
<evidence type="ECO:0000313" key="11">
    <source>
        <dbReference type="EMBL" id="QBB71133.1"/>
    </source>
</evidence>
<keyword evidence="5 9" id="KW-0812">Transmembrane</keyword>
<gene>
    <name evidence="9" type="primary">ccmC</name>
    <name evidence="11" type="ORF">ELE36_12650</name>
</gene>
<evidence type="ECO:0000256" key="1">
    <source>
        <dbReference type="ARBA" id="ARBA00002442"/>
    </source>
</evidence>
<keyword evidence="8 9" id="KW-0472">Membrane</keyword>
<comment type="subcellular location">
    <subcellularLocation>
        <location evidence="9">Cell inner membrane</location>
    </subcellularLocation>
    <subcellularLocation>
        <location evidence="2">Membrane</location>
        <topology evidence="2">Multi-pass membrane protein</topology>
    </subcellularLocation>
</comment>
<dbReference type="EMBL" id="CP035704">
    <property type="protein sequence ID" value="QBB71133.1"/>
    <property type="molecule type" value="Genomic_DNA"/>
</dbReference>
<dbReference type="GO" id="GO:0020037">
    <property type="term" value="F:heme binding"/>
    <property type="evidence" value="ECO:0007669"/>
    <property type="project" value="InterPro"/>
</dbReference>
<evidence type="ECO:0000256" key="2">
    <source>
        <dbReference type="ARBA" id="ARBA00004141"/>
    </source>
</evidence>
<comment type="function">
    <text evidence="1 9">Required for the export of heme to the periplasm for the biogenesis of c-type cytochromes.</text>
</comment>
<dbReference type="InterPro" id="IPR045062">
    <property type="entry name" value="Cyt_c_biogenesis_CcsA/CcmC"/>
</dbReference>
<dbReference type="GO" id="GO:0017004">
    <property type="term" value="P:cytochrome complex assembly"/>
    <property type="evidence" value="ECO:0007669"/>
    <property type="project" value="UniProtKB-KW"/>
</dbReference>
<dbReference type="InterPro" id="IPR002541">
    <property type="entry name" value="Cyt_c_assembly"/>
</dbReference>
<evidence type="ECO:0000256" key="6">
    <source>
        <dbReference type="ARBA" id="ARBA00022748"/>
    </source>
</evidence>
<keyword evidence="9" id="KW-0997">Cell inner membrane</keyword>
<dbReference type="OrthoDB" id="9778550at2"/>
<feature type="transmembrane region" description="Helical" evidence="9">
    <location>
        <begin position="136"/>
        <end position="152"/>
    </location>
</feature>
<dbReference type="AlphaFoldDB" id="A0A411HKW2"/>
<evidence type="ECO:0000256" key="5">
    <source>
        <dbReference type="ARBA" id="ARBA00022692"/>
    </source>
</evidence>
<dbReference type="RefSeq" id="WP_129833842.1">
    <property type="nucleotide sequence ID" value="NZ_CP035704.1"/>
</dbReference>
<dbReference type="KEGG" id="xbc:ELE36_12650"/>
<reference evidence="11 12" key="1">
    <citation type="submission" date="2019-01" db="EMBL/GenBank/DDBJ databases">
        <title>Pseudolysobacter antarctica gen. nov., sp. nov., isolated from Fildes Peninsula, Antarctica.</title>
        <authorList>
            <person name="Wei Z."/>
            <person name="Peng F."/>
        </authorList>
    </citation>
    <scope>NUCLEOTIDE SEQUENCE [LARGE SCALE GENOMIC DNA]</scope>
    <source>
        <strain evidence="11 12">AQ6-296</strain>
    </source>
</reference>
<keyword evidence="9" id="KW-0813">Transport</keyword>
<dbReference type="GO" id="GO:0015232">
    <property type="term" value="F:heme transmembrane transporter activity"/>
    <property type="evidence" value="ECO:0007669"/>
    <property type="project" value="InterPro"/>
</dbReference>
<dbReference type="NCBIfam" id="TIGR01191">
    <property type="entry name" value="ccmC"/>
    <property type="match status" value="1"/>
</dbReference>
<dbReference type="Pfam" id="PF01578">
    <property type="entry name" value="Cytochrom_C_asm"/>
    <property type="match status" value="1"/>
</dbReference>
<dbReference type="GO" id="GO:0005886">
    <property type="term" value="C:plasma membrane"/>
    <property type="evidence" value="ECO:0007669"/>
    <property type="project" value="UniProtKB-SubCell"/>
</dbReference>
<comment type="similarity">
    <text evidence="3 9">Belongs to the CcmC/CycZ/HelC family.</text>
</comment>
<feature type="domain" description="Cytochrome c assembly protein" evidence="10">
    <location>
        <begin position="8"/>
        <end position="187"/>
    </location>
</feature>
<keyword evidence="6 9" id="KW-0201">Cytochrome c-type biogenesis</keyword>
<proteinExistence type="inferred from homology"/>
<accession>A0A411HKW2</accession>
<feature type="transmembrane region" description="Helical" evidence="9">
    <location>
        <begin position="94"/>
        <end position="116"/>
    </location>
</feature>
<evidence type="ECO:0000256" key="8">
    <source>
        <dbReference type="ARBA" id="ARBA00023136"/>
    </source>
</evidence>
<evidence type="ECO:0000256" key="7">
    <source>
        <dbReference type="ARBA" id="ARBA00022989"/>
    </source>
</evidence>
<evidence type="ECO:0000313" key="12">
    <source>
        <dbReference type="Proteomes" id="UP000291562"/>
    </source>
</evidence>
<organism evidence="11 12">
    <name type="scientific">Pseudolysobacter antarcticus</name>
    <dbReference type="NCBI Taxonomy" id="2511995"/>
    <lineage>
        <taxon>Bacteria</taxon>
        <taxon>Pseudomonadati</taxon>
        <taxon>Pseudomonadota</taxon>
        <taxon>Gammaproteobacteria</taxon>
        <taxon>Lysobacterales</taxon>
        <taxon>Rhodanobacteraceae</taxon>
        <taxon>Pseudolysobacter</taxon>
    </lineage>
</organism>
<feature type="transmembrane region" description="Helical" evidence="9">
    <location>
        <begin position="204"/>
        <end position="225"/>
    </location>
</feature>
<evidence type="ECO:0000256" key="3">
    <source>
        <dbReference type="ARBA" id="ARBA00005840"/>
    </source>
</evidence>
<feature type="transmembrane region" description="Helical" evidence="9">
    <location>
        <begin position="20"/>
        <end position="41"/>
    </location>
</feature>